<dbReference type="OrthoDB" id="26838at2759"/>
<organism evidence="2 3">
    <name type="scientific">Porphyridium purpureum</name>
    <name type="common">Red alga</name>
    <name type="synonym">Porphyridium cruentum</name>
    <dbReference type="NCBI Taxonomy" id="35688"/>
    <lineage>
        <taxon>Eukaryota</taxon>
        <taxon>Rhodophyta</taxon>
        <taxon>Bangiophyceae</taxon>
        <taxon>Porphyridiales</taxon>
        <taxon>Porphyridiaceae</taxon>
        <taxon>Porphyridium</taxon>
    </lineage>
</organism>
<comment type="caution">
    <text evidence="2">The sequence shown here is derived from an EMBL/GenBank/DDBJ whole genome shotgun (WGS) entry which is preliminary data.</text>
</comment>
<dbReference type="GO" id="GO:0003676">
    <property type="term" value="F:nucleic acid binding"/>
    <property type="evidence" value="ECO:0007669"/>
    <property type="project" value="InterPro"/>
</dbReference>
<dbReference type="InterPro" id="IPR036397">
    <property type="entry name" value="RNaseH_sf"/>
</dbReference>
<dbReference type="InterPro" id="IPR027417">
    <property type="entry name" value="P-loop_NTPase"/>
</dbReference>
<accession>A0A5J4YRU3</accession>
<feature type="compositionally biased region" description="Acidic residues" evidence="1">
    <location>
        <begin position="213"/>
        <end position="229"/>
    </location>
</feature>
<proteinExistence type="predicted"/>
<protein>
    <submittedName>
        <fullName evidence="2">Protein ycf45</fullName>
    </submittedName>
</protein>
<dbReference type="PANTHER" id="PTHR20953">
    <property type="entry name" value="KINASE-RELATED"/>
    <property type="match status" value="1"/>
</dbReference>
<feature type="compositionally biased region" description="Basic and acidic residues" evidence="1">
    <location>
        <begin position="256"/>
        <end position="269"/>
    </location>
</feature>
<dbReference type="SUPFAM" id="SSF53098">
    <property type="entry name" value="Ribonuclease H-like"/>
    <property type="match status" value="1"/>
</dbReference>
<dbReference type="Proteomes" id="UP000324585">
    <property type="component" value="Unassembled WGS sequence"/>
</dbReference>
<dbReference type="EMBL" id="VRMN01000005">
    <property type="protein sequence ID" value="KAA8494008.1"/>
    <property type="molecule type" value="Genomic_DNA"/>
</dbReference>
<dbReference type="Gene3D" id="3.40.50.300">
    <property type="entry name" value="P-loop containing nucleotide triphosphate hydrolases"/>
    <property type="match status" value="1"/>
</dbReference>
<sequence length="1448" mass="162367">MKRSNHCASRTLIVRTRLTDPATDLDTDSVEILRFVVYARYHWHVDRSLGEASTEGKLVTQLRRESEAMFISACGARVQSSTDRGSLAHWRKSTAPACPTAARPARCARRLVRPLCAREDDYESADDEDSSGDQERRRRLKWDQKILNETKQVEPRAKGVGPTSFAREFKQADWSWIPQESGRQGSGAMLSRPVYEKEGAAEEAAEFISQGVFDEDEDTDDSAPDDGEDNNIGKTVAQSGSRRLSGSYASDEGTEDDRSPRDQQGDSGRRQNAATWASKEQATDSLVQAAQEGFLPARKASNMYEDAALAAKFQQARELAALEAKRMRSEEFVRRMRRKAKRIANKNINKMHKRGHPPPPGRTPEERKYKNAVKELIRVNTRDVDYFYSLLPDEWRFWSQLLIKRPQVKKTKMLLFDFHLVRKYEKRVNEVLAKYGPLLASVVGLSCSRPKNIRKFGLTKVIMVCPSLAMIGQGKQTIIYRKDDPPSQDMIDGVAKWFELSLAGAPRTLRDLDFWMKRALDRRHQRQVQRIADAQNREYSARQQERVTEIARLAPMLAKVRDLDPEFLKLVGAEMFYTESDPENPYYCANQSSPSRSEDALDRAFLEQEDLQSAADEDGDIAPHGQWSDEVDLGLGEAEMDNEHECSDIIVSAADDERADEYFYLERERRNGMAETRLKKKSIMALTDGAKSADVVASTGTVFNGLDFDPRLRATLVDSPALLAKVSRLLLSSRMLGVHCEFVGDQPSVICLSMSDVRETDDEAAFTGESLSIIIDLMAEASDDDEYISWKVDIRDMFRDLFEDDARVIVIHNGDRVISTLKRHFELEMGCVVDTQVLFEQRMRMGTQENLSAPEKDSWLELTEMYGLGPLSGISASQVGHSIDQELWERRPLLRSSMKQLVDRSKYLIYLYYCLVKEMSQISTLAHWTQALARPESFRALRNSDGFEACVTATAPRTCSQFLFSFSRDLNIECIPVEEEEQGHAVESDTARHFSESTRGSAFTPFNASLIYPVASGAESGTADDNWVKILRGYLPAALVTQLMDLTLEHPVSMTWDASGTVSVCVRMADGLLRSQARTLNGSFSLSEFVSRLAVVDRDLHQDLTVSGSGFLRESLHRVSAGSENSDDTEDRDGFQLLDTTVQRKHGLQYGGLRRMEISLRSCNSQISELVLDVIGQVQRASVDKTQHNVLISGCESDGKSSLLRGIVRRLSQDRRLRILVVDSCGDLGGRYTGDTPWFSQALGHVVRVEIPRGKAVAEILGAAVELHSPDVLAVDDVMSPADAAMIREMAVQNPHMSVVCSTQFLVSRSSADDYQCARGRVDSVKELVRGMMMTDTGRTLLSPRRDAPDAAAFNSMLFPMIANNCIILRREPDLRETTESNLADTDLLCDEDFEMRYSLDSGEMMLVRSHGSRTSETKGSAGKQKVASAAVTRLVQRMPVRTFAGHV</sequence>
<dbReference type="InterPro" id="IPR012337">
    <property type="entry name" value="RNaseH-like_sf"/>
</dbReference>
<feature type="compositionally biased region" description="Polar residues" evidence="1">
    <location>
        <begin position="232"/>
        <end position="248"/>
    </location>
</feature>
<keyword evidence="3" id="KW-1185">Reference proteome</keyword>
<evidence type="ECO:0000256" key="1">
    <source>
        <dbReference type="SAM" id="MobiDB-lite"/>
    </source>
</evidence>
<name>A0A5J4YRU3_PORPP</name>
<feature type="compositionally biased region" description="Basic and acidic residues" evidence="1">
    <location>
        <begin position="133"/>
        <end position="143"/>
    </location>
</feature>
<dbReference type="Gene3D" id="3.30.420.10">
    <property type="entry name" value="Ribonuclease H-like superfamily/Ribonuclease H"/>
    <property type="match status" value="1"/>
</dbReference>
<feature type="compositionally biased region" description="Acidic residues" evidence="1">
    <location>
        <begin position="120"/>
        <end position="132"/>
    </location>
</feature>
<feature type="compositionally biased region" description="Polar residues" evidence="1">
    <location>
        <begin position="270"/>
        <end position="282"/>
    </location>
</feature>
<evidence type="ECO:0000313" key="2">
    <source>
        <dbReference type="EMBL" id="KAA8494008.1"/>
    </source>
</evidence>
<evidence type="ECO:0000313" key="3">
    <source>
        <dbReference type="Proteomes" id="UP000324585"/>
    </source>
</evidence>
<reference evidence="3" key="1">
    <citation type="journal article" date="2019" name="Nat. Commun.">
        <title>Expansion of phycobilisome linker gene families in mesophilic red algae.</title>
        <authorList>
            <person name="Lee J."/>
            <person name="Kim D."/>
            <person name="Bhattacharya D."/>
            <person name="Yoon H.S."/>
        </authorList>
    </citation>
    <scope>NUCLEOTIDE SEQUENCE [LARGE SCALE GENOMIC DNA]</scope>
    <source>
        <strain evidence="3">CCMP 1328</strain>
    </source>
</reference>
<feature type="region of interest" description="Disordered" evidence="1">
    <location>
        <begin position="209"/>
        <end position="282"/>
    </location>
</feature>
<feature type="region of interest" description="Disordered" evidence="1">
    <location>
        <begin position="120"/>
        <end position="143"/>
    </location>
</feature>
<dbReference type="PANTHER" id="PTHR20953:SF3">
    <property type="entry name" value="P-LOOP CONTAINING NUCLEOSIDE TRIPHOSPHATE HYDROLASES SUPERFAMILY PROTEIN"/>
    <property type="match status" value="1"/>
</dbReference>
<gene>
    <name evidence="2" type="ORF">FVE85_3983</name>
</gene>
<feature type="region of interest" description="Disordered" evidence="1">
    <location>
        <begin position="176"/>
        <end position="197"/>
    </location>
</feature>